<evidence type="ECO:0000256" key="4">
    <source>
        <dbReference type="ARBA" id="ARBA00022741"/>
    </source>
</evidence>
<dbReference type="Proteomes" id="UP000185499">
    <property type="component" value="Chromosome"/>
</dbReference>
<dbReference type="PROSITE" id="PS50893">
    <property type="entry name" value="ABC_TRANSPORTER_2"/>
    <property type="match status" value="1"/>
</dbReference>
<dbReference type="FunFam" id="3.40.50.300:FF:000287">
    <property type="entry name" value="Multidrug ABC transporter ATP-binding protein"/>
    <property type="match status" value="1"/>
</dbReference>
<dbReference type="Pfam" id="PF00664">
    <property type="entry name" value="ABC_membrane"/>
    <property type="match status" value="1"/>
</dbReference>
<evidence type="ECO:0000313" key="11">
    <source>
        <dbReference type="EMBL" id="APT18652.1"/>
    </source>
</evidence>
<dbReference type="CDD" id="cd18547">
    <property type="entry name" value="ABC_6TM_Tm288_like"/>
    <property type="match status" value="1"/>
</dbReference>
<dbReference type="EMBL" id="CP018888">
    <property type="protein sequence ID" value="APT18652.1"/>
    <property type="molecule type" value="Genomic_DNA"/>
</dbReference>
<keyword evidence="6 8" id="KW-1133">Transmembrane helix</keyword>
<dbReference type="GO" id="GO:0005886">
    <property type="term" value="C:plasma membrane"/>
    <property type="evidence" value="ECO:0007669"/>
    <property type="project" value="UniProtKB-SubCell"/>
</dbReference>
<dbReference type="SUPFAM" id="SSF52540">
    <property type="entry name" value="P-loop containing nucleoside triphosphate hydrolases"/>
    <property type="match status" value="1"/>
</dbReference>
<name>A0A1L6XCE9_9LACO</name>
<dbReference type="OrthoDB" id="9770415at2"/>
<feature type="domain" description="ABC transporter" evidence="9">
    <location>
        <begin position="374"/>
        <end position="608"/>
    </location>
</feature>
<dbReference type="SUPFAM" id="SSF90123">
    <property type="entry name" value="ABC transporter transmembrane region"/>
    <property type="match status" value="1"/>
</dbReference>
<dbReference type="GO" id="GO:0016887">
    <property type="term" value="F:ATP hydrolysis activity"/>
    <property type="evidence" value="ECO:0007669"/>
    <property type="project" value="InterPro"/>
</dbReference>
<dbReference type="PROSITE" id="PS50929">
    <property type="entry name" value="ABC_TM1F"/>
    <property type="match status" value="1"/>
</dbReference>
<evidence type="ECO:0000256" key="7">
    <source>
        <dbReference type="ARBA" id="ARBA00023136"/>
    </source>
</evidence>
<dbReference type="GO" id="GO:0140359">
    <property type="term" value="F:ABC-type transporter activity"/>
    <property type="evidence" value="ECO:0007669"/>
    <property type="project" value="InterPro"/>
</dbReference>
<evidence type="ECO:0000256" key="5">
    <source>
        <dbReference type="ARBA" id="ARBA00022840"/>
    </source>
</evidence>
<dbReference type="PANTHER" id="PTHR24221">
    <property type="entry name" value="ATP-BINDING CASSETTE SUB-FAMILY B"/>
    <property type="match status" value="1"/>
</dbReference>
<dbReference type="SMART" id="SM00382">
    <property type="entry name" value="AAA"/>
    <property type="match status" value="1"/>
</dbReference>
<dbReference type="InterPro" id="IPR027417">
    <property type="entry name" value="P-loop_NTPase"/>
</dbReference>
<keyword evidence="7 8" id="KW-0472">Membrane</keyword>
<dbReference type="Gene3D" id="1.20.1560.10">
    <property type="entry name" value="ABC transporter type 1, transmembrane domain"/>
    <property type="match status" value="1"/>
</dbReference>
<organism evidence="11 12">
    <name type="scientific">Amylolactobacillus amylophilus DSM 20533 = JCM 1125</name>
    <dbReference type="NCBI Taxonomy" id="1423721"/>
    <lineage>
        <taxon>Bacteria</taxon>
        <taxon>Bacillati</taxon>
        <taxon>Bacillota</taxon>
        <taxon>Bacilli</taxon>
        <taxon>Lactobacillales</taxon>
        <taxon>Lactobacillaceae</taxon>
        <taxon>Amylolactobacillus</taxon>
    </lineage>
</organism>
<feature type="transmembrane region" description="Helical" evidence="8">
    <location>
        <begin position="27"/>
        <end position="51"/>
    </location>
</feature>
<proteinExistence type="predicted"/>
<evidence type="ECO:0000256" key="3">
    <source>
        <dbReference type="ARBA" id="ARBA00022692"/>
    </source>
</evidence>
<keyword evidence="2" id="KW-0813">Transport</keyword>
<feature type="transmembrane region" description="Helical" evidence="8">
    <location>
        <begin position="71"/>
        <end position="95"/>
    </location>
</feature>
<evidence type="ECO:0000256" key="2">
    <source>
        <dbReference type="ARBA" id="ARBA00022448"/>
    </source>
</evidence>
<evidence type="ECO:0000256" key="6">
    <source>
        <dbReference type="ARBA" id="ARBA00022989"/>
    </source>
</evidence>
<dbReference type="KEGG" id="lah:LA20533_04965"/>
<keyword evidence="4" id="KW-0547">Nucleotide-binding</keyword>
<dbReference type="PROSITE" id="PS00211">
    <property type="entry name" value="ABC_TRANSPORTER_1"/>
    <property type="match status" value="1"/>
</dbReference>
<dbReference type="Gene3D" id="3.40.50.300">
    <property type="entry name" value="P-loop containing nucleotide triphosphate hydrolases"/>
    <property type="match status" value="1"/>
</dbReference>
<accession>A0A1L6XCE9</accession>
<evidence type="ECO:0000256" key="1">
    <source>
        <dbReference type="ARBA" id="ARBA00004651"/>
    </source>
</evidence>
<sequence>MDASVKTAPRKKSATLRRLLKFIISTYKVTFLLSMLAIIIAAASTVAGSLFLQRLIDDYIVPMTKQSVPNFGPLLQAIVVMGTIYLIGVIATFFFTRTMAVLGQRLQKKIRDEMFIHMEKLPISYFDQNDYGDVMSRFTNDVDTLMQMISQSIPQFLNSLFNLVFVVIGMLTLSPLLTLISFVVFGLSISVVKFLTGKSSSYFKQQQNKMGHVNGYGEEILNGLKVVKVFSHEPMVKAQFNLLNQDLKTVSGNANGFATMLFPIMGNVGNLLYVLIALIGGTFVVNGVSGLTLGAIAAFLQLSRSFSMPIAQISQQLNTIVLALAGAQRIFQLQDEVEEEDHGQVTITHDDQVKSQWLWHNTADGSTTPVRGKIVFEHVDFGYVPGKTILHDINIDAKPGMKIALVGQTGAGKTTISNMINRFYEISAGKLTFDGIDVRDINKSALRQAMAIVLQETNLFSGTVMENIRFGNPEATDNEIFHAAKLAHADQFIKDLENGFNTRIDGDGSDLSQGQKQLLSIARAMVSDTPLMILDEATSSIDTKTERLVQAGMDNLLAGRTSFVIAHRLSTIANADLILVIDHGRIIEQGNHEELIEKHGEYYQLYTGKKELD</sequence>
<protein>
    <submittedName>
        <fullName evidence="11">ABC transporter</fullName>
    </submittedName>
</protein>
<dbReference type="InterPro" id="IPR036640">
    <property type="entry name" value="ABC1_TM_sf"/>
</dbReference>
<dbReference type="InterPro" id="IPR003593">
    <property type="entry name" value="AAA+_ATPase"/>
</dbReference>
<feature type="domain" description="ABC transmembrane type-1" evidence="10">
    <location>
        <begin position="32"/>
        <end position="322"/>
    </location>
</feature>
<dbReference type="InterPro" id="IPR011527">
    <property type="entry name" value="ABC1_TM_dom"/>
</dbReference>
<gene>
    <name evidence="11" type="ORF">LA20533_04965</name>
</gene>
<dbReference type="Pfam" id="PF00005">
    <property type="entry name" value="ABC_tran"/>
    <property type="match status" value="1"/>
</dbReference>
<dbReference type="GO" id="GO:0005524">
    <property type="term" value="F:ATP binding"/>
    <property type="evidence" value="ECO:0007669"/>
    <property type="project" value="UniProtKB-KW"/>
</dbReference>
<feature type="transmembrane region" description="Helical" evidence="8">
    <location>
        <begin position="271"/>
        <end position="300"/>
    </location>
</feature>
<evidence type="ECO:0000259" key="10">
    <source>
        <dbReference type="PROSITE" id="PS50929"/>
    </source>
</evidence>
<keyword evidence="3 8" id="KW-0812">Transmembrane</keyword>
<keyword evidence="12" id="KW-1185">Reference proteome</keyword>
<dbReference type="PANTHER" id="PTHR24221:SF499">
    <property type="entry name" value="FATTY ACID ABC TRANSPORTER ATP-BINDING_PERMEASE PROTEIN"/>
    <property type="match status" value="1"/>
</dbReference>
<dbReference type="InterPro" id="IPR039421">
    <property type="entry name" value="Type_1_exporter"/>
</dbReference>
<dbReference type="InterPro" id="IPR017871">
    <property type="entry name" value="ABC_transporter-like_CS"/>
</dbReference>
<dbReference type="RefSeq" id="WP_054745747.1">
    <property type="nucleotide sequence ID" value="NZ_AYYS01000029.1"/>
</dbReference>
<evidence type="ECO:0000259" key="9">
    <source>
        <dbReference type="PROSITE" id="PS50893"/>
    </source>
</evidence>
<dbReference type="InterPro" id="IPR003439">
    <property type="entry name" value="ABC_transporter-like_ATP-bd"/>
</dbReference>
<evidence type="ECO:0000313" key="12">
    <source>
        <dbReference type="Proteomes" id="UP000185499"/>
    </source>
</evidence>
<dbReference type="AlphaFoldDB" id="A0A1L6XCE9"/>
<reference evidence="11 12" key="1">
    <citation type="submission" date="2016-12" db="EMBL/GenBank/DDBJ databases">
        <title>The whole genome sequencing and assembly of Lactobacillus amylophilus DSM 20533T strain.</title>
        <authorList>
            <person name="Lee Y.-J."/>
            <person name="Yi H."/>
            <person name="Bahn Y.-S."/>
            <person name="Kim J.F."/>
            <person name="Lee D.-W."/>
        </authorList>
    </citation>
    <scope>NUCLEOTIDE SEQUENCE [LARGE SCALE GENOMIC DNA]</scope>
    <source>
        <strain evidence="11 12">DSM 20533</strain>
    </source>
</reference>
<evidence type="ECO:0000256" key="8">
    <source>
        <dbReference type="SAM" id="Phobius"/>
    </source>
</evidence>
<dbReference type="CDD" id="cd03254">
    <property type="entry name" value="ABCC_Glucan_exporter_like"/>
    <property type="match status" value="1"/>
</dbReference>
<comment type="subcellular location">
    <subcellularLocation>
        <location evidence="1">Cell membrane</location>
        <topology evidence="1">Multi-pass membrane protein</topology>
    </subcellularLocation>
</comment>
<keyword evidence="5" id="KW-0067">ATP-binding</keyword>